<protein>
    <submittedName>
        <fullName evidence="1">Uncharacterized protein</fullName>
    </submittedName>
</protein>
<gene>
    <name evidence="1" type="ORF">METZ01_LOCUS232421</name>
</gene>
<evidence type="ECO:0000313" key="1">
    <source>
        <dbReference type="EMBL" id="SVB79567.1"/>
    </source>
</evidence>
<dbReference type="EMBL" id="UINC01057906">
    <property type="protein sequence ID" value="SVB79567.1"/>
    <property type="molecule type" value="Genomic_DNA"/>
</dbReference>
<organism evidence="1">
    <name type="scientific">marine metagenome</name>
    <dbReference type="NCBI Taxonomy" id="408172"/>
    <lineage>
        <taxon>unclassified sequences</taxon>
        <taxon>metagenomes</taxon>
        <taxon>ecological metagenomes</taxon>
    </lineage>
</organism>
<sequence>VVEKFIFASKGFADFHNRYQFPAFVSHLFEEPAHWPGIRIACWHAFP</sequence>
<proteinExistence type="predicted"/>
<reference evidence="1" key="1">
    <citation type="submission" date="2018-05" db="EMBL/GenBank/DDBJ databases">
        <authorList>
            <person name="Lanie J.A."/>
            <person name="Ng W.-L."/>
            <person name="Kazmierczak K.M."/>
            <person name="Andrzejewski T.M."/>
            <person name="Davidsen T.M."/>
            <person name="Wayne K.J."/>
            <person name="Tettelin H."/>
            <person name="Glass J.I."/>
            <person name="Rusch D."/>
            <person name="Podicherti R."/>
            <person name="Tsui H.-C.T."/>
            <person name="Winkler M.E."/>
        </authorList>
    </citation>
    <scope>NUCLEOTIDE SEQUENCE</scope>
</reference>
<feature type="non-terminal residue" evidence="1">
    <location>
        <position position="1"/>
    </location>
</feature>
<dbReference type="AlphaFoldDB" id="A0A382GY01"/>
<accession>A0A382GY01</accession>
<name>A0A382GY01_9ZZZZ</name>